<dbReference type="SUPFAM" id="SSF46955">
    <property type="entry name" value="Putative DNA-binding domain"/>
    <property type="match status" value="1"/>
</dbReference>
<protein>
    <recommendedName>
        <fullName evidence="1">Helix-turn-helix domain-containing protein</fullName>
    </recommendedName>
</protein>
<feature type="domain" description="Helix-turn-helix" evidence="1">
    <location>
        <begin position="10"/>
        <end position="57"/>
    </location>
</feature>
<dbReference type="AlphaFoldDB" id="G7QBK8"/>
<keyword evidence="3" id="KW-1185">Reference proteome</keyword>
<reference evidence="3" key="1">
    <citation type="journal article" date="2015" name="Genome Announc.">
        <title>High-Quality Draft Genome Sequence of Desulfovibrio carbinoliphilus FW-101-2B, an Organic Acid-Oxidizing Sulfate-Reducing Bacterium Isolated from Uranium(VI)-Contaminated Groundwater.</title>
        <authorList>
            <person name="Ramsay B.D."/>
            <person name="Hwang C."/>
            <person name="Woo H.L."/>
            <person name="Carroll S.L."/>
            <person name="Lucas S."/>
            <person name="Han J."/>
            <person name="Lapidus A.L."/>
            <person name="Cheng J.F."/>
            <person name="Goodwin L.A."/>
            <person name="Pitluck S."/>
            <person name="Peters L."/>
            <person name="Chertkov O."/>
            <person name="Held B."/>
            <person name="Detter J.C."/>
            <person name="Han C.S."/>
            <person name="Tapia R."/>
            <person name="Land M.L."/>
            <person name="Hauser L.J."/>
            <person name="Kyrpides N.C."/>
            <person name="Ivanova N.N."/>
            <person name="Mikhailova N."/>
            <person name="Pagani I."/>
            <person name="Woyke T."/>
            <person name="Arkin A.P."/>
            <person name="Dehal P."/>
            <person name="Chivian D."/>
            <person name="Criddle C.S."/>
            <person name="Wu W."/>
            <person name="Chakraborty R."/>
            <person name="Hazen T.C."/>
            <person name="Fields M.W."/>
        </authorList>
    </citation>
    <scope>NUCLEOTIDE SEQUENCE [LARGE SCALE GENOMIC DNA]</scope>
    <source>
        <strain evidence="3">FW-101-2B</strain>
    </source>
</reference>
<dbReference type="Proteomes" id="UP000004662">
    <property type="component" value="Chromosome"/>
</dbReference>
<dbReference type="STRING" id="694327.DFW101_2869"/>
<proteinExistence type="predicted"/>
<accession>G7QBK8</accession>
<evidence type="ECO:0000313" key="2">
    <source>
        <dbReference type="EMBL" id="EHJ48871.1"/>
    </source>
</evidence>
<dbReference type="HOGENOM" id="CLU_140176_9_5_7"/>
<dbReference type="EMBL" id="CM001368">
    <property type="protein sequence ID" value="EHJ48871.1"/>
    <property type="molecule type" value="Genomic_DNA"/>
</dbReference>
<dbReference type="RefSeq" id="WP_009182231.1">
    <property type="nucleotide sequence ID" value="NZ_CM001368.1"/>
</dbReference>
<dbReference type="Pfam" id="PF12728">
    <property type="entry name" value="HTH_17"/>
    <property type="match status" value="1"/>
</dbReference>
<dbReference type="InterPro" id="IPR041657">
    <property type="entry name" value="HTH_17"/>
</dbReference>
<dbReference type="OrthoDB" id="123463at2"/>
<organism evidence="2 3">
    <name type="scientific">Solidesulfovibrio carbinoliphilus subsp. oakridgensis</name>
    <dbReference type="NCBI Taxonomy" id="694327"/>
    <lineage>
        <taxon>Bacteria</taxon>
        <taxon>Pseudomonadati</taxon>
        <taxon>Thermodesulfobacteriota</taxon>
        <taxon>Desulfovibrionia</taxon>
        <taxon>Desulfovibrionales</taxon>
        <taxon>Desulfovibrionaceae</taxon>
        <taxon>Solidesulfovibrio</taxon>
    </lineage>
</organism>
<dbReference type="eggNOG" id="ENOG50313YQ">
    <property type="taxonomic scope" value="Bacteria"/>
</dbReference>
<gene>
    <name evidence="2" type="ORF">DFW101_2869</name>
</gene>
<sequence length="64" mass="7161">MTHSQIFGEKEAAAYAKVSVKTLQARRAAHKAPPYLKVGRSVRYLKEDLDAFLASCRVDPEARN</sequence>
<evidence type="ECO:0000313" key="3">
    <source>
        <dbReference type="Proteomes" id="UP000004662"/>
    </source>
</evidence>
<evidence type="ECO:0000259" key="1">
    <source>
        <dbReference type="Pfam" id="PF12728"/>
    </source>
</evidence>
<dbReference type="InterPro" id="IPR009061">
    <property type="entry name" value="DNA-bd_dom_put_sf"/>
</dbReference>
<name>G7QBK8_9BACT</name>